<dbReference type="InterPro" id="IPR017871">
    <property type="entry name" value="ABC_transporter-like_CS"/>
</dbReference>
<dbReference type="Gene3D" id="3.40.50.300">
    <property type="entry name" value="P-loop containing nucleotide triphosphate hydrolases"/>
    <property type="match status" value="1"/>
</dbReference>
<evidence type="ECO:0000256" key="3">
    <source>
        <dbReference type="ARBA" id="ARBA00022840"/>
    </source>
</evidence>
<dbReference type="EMBL" id="CP106679">
    <property type="protein sequence ID" value="UXP32586.1"/>
    <property type="molecule type" value="Genomic_DNA"/>
</dbReference>
<evidence type="ECO:0000313" key="6">
    <source>
        <dbReference type="Proteomes" id="UP001065174"/>
    </source>
</evidence>
<keyword evidence="1" id="KW-0813">Transport</keyword>
<dbReference type="InterPro" id="IPR003439">
    <property type="entry name" value="ABC_transporter-like_ATP-bd"/>
</dbReference>
<dbReference type="PROSITE" id="PS50893">
    <property type="entry name" value="ABC_TRANSPORTER_2"/>
    <property type="match status" value="1"/>
</dbReference>
<gene>
    <name evidence="5" type="ORF">N6H18_01195</name>
</gene>
<dbReference type="InterPro" id="IPR027417">
    <property type="entry name" value="P-loop_NTPase"/>
</dbReference>
<organism evidence="5 6">
    <name type="scientific">Reichenbachiella agarivorans</name>
    <dbReference type="NCBI Taxonomy" id="2979464"/>
    <lineage>
        <taxon>Bacteria</taxon>
        <taxon>Pseudomonadati</taxon>
        <taxon>Bacteroidota</taxon>
        <taxon>Cytophagia</taxon>
        <taxon>Cytophagales</taxon>
        <taxon>Reichenbachiellaceae</taxon>
        <taxon>Reichenbachiella</taxon>
    </lineage>
</organism>
<dbReference type="RefSeq" id="WP_262310021.1">
    <property type="nucleotide sequence ID" value="NZ_CP106679.1"/>
</dbReference>
<evidence type="ECO:0000256" key="1">
    <source>
        <dbReference type="ARBA" id="ARBA00022448"/>
    </source>
</evidence>
<protein>
    <submittedName>
        <fullName evidence="5">ATP-binding cassette domain-containing protein</fullName>
    </submittedName>
</protein>
<evidence type="ECO:0000256" key="2">
    <source>
        <dbReference type="ARBA" id="ARBA00022741"/>
    </source>
</evidence>
<name>A0ABY6CQ09_9BACT</name>
<dbReference type="PROSITE" id="PS00211">
    <property type="entry name" value="ABC_TRANSPORTER_1"/>
    <property type="match status" value="1"/>
</dbReference>
<evidence type="ECO:0000313" key="5">
    <source>
        <dbReference type="EMBL" id="UXP32586.1"/>
    </source>
</evidence>
<sequence length="204" mass="23239">MEITLDKIGKRFSNKEWIFKDLSQHFKPGDRIAITGSNGSGKSTLLKIIGGMALPTTGEIQYHDGDTLMDADQLINHVSFASPYLELIEEFSLSEMLQFHFQFKKIRGSLSLNELIDKMYFTGHEHKLIKNFSSGMKQRLKLGLCFFTHSSLVLLDEPSSNLDQVGTDWYQEQIHNLPPEVIVFVASNLASEYQFCNQIINMTQ</sequence>
<keyword evidence="2" id="KW-0547">Nucleotide-binding</keyword>
<dbReference type="Pfam" id="PF00005">
    <property type="entry name" value="ABC_tran"/>
    <property type="match status" value="1"/>
</dbReference>
<feature type="domain" description="ABC transporter" evidence="4">
    <location>
        <begin position="3"/>
        <end position="204"/>
    </location>
</feature>
<dbReference type="PANTHER" id="PTHR42939:SF1">
    <property type="entry name" value="ABC TRANSPORTER ATP-BINDING PROTEIN ALBC-RELATED"/>
    <property type="match status" value="1"/>
</dbReference>
<evidence type="ECO:0000259" key="4">
    <source>
        <dbReference type="PROSITE" id="PS50893"/>
    </source>
</evidence>
<accession>A0ABY6CQ09</accession>
<keyword evidence="3 5" id="KW-0067">ATP-binding</keyword>
<dbReference type="GO" id="GO:0005524">
    <property type="term" value="F:ATP binding"/>
    <property type="evidence" value="ECO:0007669"/>
    <property type="project" value="UniProtKB-KW"/>
</dbReference>
<dbReference type="Proteomes" id="UP001065174">
    <property type="component" value="Chromosome"/>
</dbReference>
<dbReference type="SMART" id="SM00382">
    <property type="entry name" value="AAA"/>
    <property type="match status" value="1"/>
</dbReference>
<dbReference type="SUPFAM" id="SSF52540">
    <property type="entry name" value="P-loop containing nucleoside triphosphate hydrolases"/>
    <property type="match status" value="1"/>
</dbReference>
<reference evidence="5" key="1">
    <citation type="submission" date="2022-09" db="EMBL/GenBank/DDBJ databases">
        <title>Comparative genomics and taxonomic characterization of three novel marine species of genus Reichenbachiella exhibiting antioxidant and polysaccharide degradation activities.</title>
        <authorList>
            <person name="Muhammad N."/>
            <person name="Lee Y.-J."/>
            <person name="Ko J."/>
            <person name="Kim S.-G."/>
        </authorList>
    </citation>
    <scope>NUCLEOTIDE SEQUENCE</scope>
    <source>
        <strain evidence="5">BKB1-1</strain>
    </source>
</reference>
<dbReference type="InterPro" id="IPR003593">
    <property type="entry name" value="AAA+_ATPase"/>
</dbReference>
<dbReference type="InterPro" id="IPR051782">
    <property type="entry name" value="ABC_Transporter_VariousFunc"/>
</dbReference>
<keyword evidence="6" id="KW-1185">Reference proteome</keyword>
<dbReference type="PANTHER" id="PTHR42939">
    <property type="entry name" value="ABC TRANSPORTER ATP-BINDING PROTEIN ALBC-RELATED"/>
    <property type="match status" value="1"/>
</dbReference>
<proteinExistence type="predicted"/>